<dbReference type="InterPro" id="IPR023210">
    <property type="entry name" value="NADP_OxRdtase_dom"/>
</dbReference>
<accession>A0AAI8VRV9</accession>
<name>A0AAI8VRV9_9PEZI</name>
<dbReference type="InterPro" id="IPR050791">
    <property type="entry name" value="Aldo-Keto_reductase"/>
</dbReference>
<sequence>MAASPSVPHTGLGLLGMTWRPQVTPDEQAFAAMKAAVECGATYWSSSSVYGMPPSQSPPKYPEDAPKVTLFIRACRDAATASPTCTRDGVRASWAECESFLGGVKKIDCFRPARIDPKVPVEETIGALKELQDEGKIGSIGLSEVRAETIRKASAVCPIRFAEIEFSL</sequence>
<reference evidence="3" key="1">
    <citation type="submission" date="2023-10" db="EMBL/GenBank/DDBJ databases">
        <authorList>
            <person name="Hackl T."/>
        </authorList>
    </citation>
    <scope>NUCLEOTIDE SEQUENCE</scope>
</reference>
<dbReference type="PANTHER" id="PTHR43625">
    <property type="entry name" value="AFLATOXIN B1 ALDEHYDE REDUCTASE"/>
    <property type="match status" value="1"/>
</dbReference>
<keyword evidence="1" id="KW-0560">Oxidoreductase</keyword>
<dbReference type="Proteomes" id="UP001295740">
    <property type="component" value="Unassembled WGS sequence"/>
</dbReference>
<keyword evidence="4" id="KW-1185">Reference proteome</keyword>
<evidence type="ECO:0000259" key="2">
    <source>
        <dbReference type="Pfam" id="PF00248"/>
    </source>
</evidence>
<evidence type="ECO:0000313" key="4">
    <source>
        <dbReference type="Proteomes" id="UP001295740"/>
    </source>
</evidence>
<evidence type="ECO:0000256" key="1">
    <source>
        <dbReference type="ARBA" id="ARBA00023002"/>
    </source>
</evidence>
<dbReference type="EMBL" id="CAUWAG010000013">
    <property type="protein sequence ID" value="CAJ2509930.1"/>
    <property type="molecule type" value="Genomic_DNA"/>
</dbReference>
<evidence type="ECO:0000313" key="3">
    <source>
        <dbReference type="EMBL" id="CAJ2509930.1"/>
    </source>
</evidence>
<dbReference type="GO" id="GO:0016491">
    <property type="term" value="F:oxidoreductase activity"/>
    <property type="evidence" value="ECO:0007669"/>
    <property type="project" value="UniProtKB-KW"/>
</dbReference>
<dbReference type="Gene3D" id="3.20.20.100">
    <property type="entry name" value="NADP-dependent oxidoreductase domain"/>
    <property type="match status" value="1"/>
</dbReference>
<protein>
    <submittedName>
        <fullName evidence="3">Uu.00g058300.m01.CDS01</fullName>
    </submittedName>
</protein>
<organism evidence="3 4">
    <name type="scientific">Anthostomella pinea</name>
    <dbReference type="NCBI Taxonomy" id="933095"/>
    <lineage>
        <taxon>Eukaryota</taxon>
        <taxon>Fungi</taxon>
        <taxon>Dikarya</taxon>
        <taxon>Ascomycota</taxon>
        <taxon>Pezizomycotina</taxon>
        <taxon>Sordariomycetes</taxon>
        <taxon>Xylariomycetidae</taxon>
        <taxon>Xylariales</taxon>
        <taxon>Xylariaceae</taxon>
        <taxon>Anthostomella</taxon>
    </lineage>
</organism>
<dbReference type="SUPFAM" id="SSF51430">
    <property type="entry name" value="NAD(P)-linked oxidoreductase"/>
    <property type="match status" value="1"/>
</dbReference>
<dbReference type="GO" id="GO:0005737">
    <property type="term" value="C:cytoplasm"/>
    <property type="evidence" value="ECO:0007669"/>
    <property type="project" value="TreeGrafter"/>
</dbReference>
<dbReference type="Pfam" id="PF00248">
    <property type="entry name" value="Aldo_ket_red"/>
    <property type="match status" value="1"/>
</dbReference>
<comment type="caution">
    <text evidence="3">The sequence shown here is derived from an EMBL/GenBank/DDBJ whole genome shotgun (WGS) entry which is preliminary data.</text>
</comment>
<gene>
    <name evidence="3" type="ORF">KHLLAP_LOCUS10398</name>
</gene>
<dbReference type="AlphaFoldDB" id="A0AAI8VRV9"/>
<proteinExistence type="predicted"/>
<feature type="domain" description="NADP-dependent oxidoreductase" evidence="2">
    <location>
        <begin position="11"/>
        <end position="168"/>
    </location>
</feature>
<dbReference type="PANTHER" id="PTHR43625:SF78">
    <property type="entry name" value="PYRIDOXAL REDUCTASE-RELATED"/>
    <property type="match status" value="1"/>
</dbReference>
<dbReference type="InterPro" id="IPR036812">
    <property type="entry name" value="NAD(P)_OxRdtase_dom_sf"/>
</dbReference>